<dbReference type="PROSITE" id="PS51367">
    <property type="entry name" value="THAUMATIN_2"/>
    <property type="match status" value="1"/>
</dbReference>
<evidence type="ECO:0000256" key="1">
    <source>
        <dbReference type="ARBA" id="ARBA00010607"/>
    </source>
</evidence>
<comment type="similarity">
    <text evidence="1">Belongs to the thaumatin family.</text>
</comment>
<dbReference type="Proteomes" id="UP000265566">
    <property type="component" value="Chromosome 2"/>
</dbReference>
<gene>
    <name evidence="3" type="ORF">MtrunA17_Chr2g0311501</name>
</gene>
<feature type="disulfide bond" evidence="2">
    <location>
        <begin position="16"/>
        <end position="27"/>
    </location>
</feature>
<accession>A0A396JDS3</accession>
<proteinExistence type="inferred from homology"/>
<feature type="disulfide bond" evidence="2">
    <location>
        <begin position="121"/>
        <end position="130"/>
    </location>
</feature>
<dbReference type="InterPro" id="IPR037176">
    <property type="entry name" value="Osmotin/thaumatin-like_sf"/>
</dbReference>
<feature type="disulfide bond" evidence="2">
    <location>
        <begin position="89"/>
        <end position="171"/>
    </location>
</feature>
<keyword evidence="2" id="KW-1015">Disulfide bond</keyword>
<feature type="disulfide bond" evidence="2">
    <location>
        <begin position="102"/>
        <end position="117"/>
    </location>
</feature>
<dbReference type="PIRSF" id="PIRSF002703">
    <property type="entry name" value="Thaumatin"/>
    <property type="match status" value="1"/>
</dbReference>
<dbReference type="SMART" id="SM00205">
    <property type="entry name" value="THN"/>
    <property type="match status" value="1"/>
</dbReference>
<protein>
    <submittedName>
        <fullName evidence="3">Putative thaumatin</fullName>
    </submittedName>
</protein>
<dbReference type="Pfam" id="PF00314">
    <property type="entry name" value="Thaumatin"/>
    <property type="match status" value="1"/>
</dbReference>
<evidence type="ECO:0000313" key="3">
    <source>
        <dbReference type="EMBL" id="RHN74538.1"/>
    </source>
</evidence>
<name>A0A396JDS3_MEDTR</name>
<dbReference type="EMBL" id="PSQE01000002">
    <property type="protein sequence ID" value="RHN74538.1"/>
    <property type="molecule type" value="Genomic_DNA"/>
</dbReference>
<dbReference type="AlphaFoldDB" id="A0A396JDS3"/>
<dbReference type="PRINTS" id="PR00347">
    <property type="entry name" value="THAUMATIN"/>
</dbReference>
<organism evidence="3">
    <name type="scientific">Medicago truncatula</name>
    <name type="common">Barrel medic</name>
    <name type="synonym">Medicago tribuloides</name>
    <dbReference type="NCBI Taxonomy" id="3880"/>
    <lineage>
        <taxon>Eukaryota</taxon>
        <taxon>Viridiplantae</taxon>
        <taxon>Streptophyta</taxon>
        <taxon>Embryophyta</taxon>
        <taxon>Tracheophyta</taxon>
        <taxon>Spermatophyta</taxon>
        <taxon>Magnoliopsida</taxon>
        <taxon>eudicotyledons</taxon>
        <taxon>Gunneridae</taxon>
        <taxon>Pentapetalae</taxon>
        <taxon>rosids</taxon>
        <taxon>fabids</taxon>
        <taxon>Fabales</taxon>
        <taxon>Fabaceae</taxon>
        <taxon>Papilionoideae</taxon>
        <taxon>50 kb inversion clade</taxon>
        <taxon>NPAAA clade</taxon>
        <taxon>Hologalegina</taxon>
        <taxon>IRL clade</taxon>
        <taxon>Trifolieae</taxon>
        <taxon>Medicago</taxon>
    </lineage>
</organism>
<feature type="disulfide bond" evidence="2">
    <location>
        <begin position="32"/>
        <end position="39"/>
    </location>
</feature>
<evidence type="ECO:0000256" key="2">
    <source>
        <dbReference type="PIRSR" id="PIRSR002703-1"/>
    </source>
</evidence>
<dbReference type="PANTHER" id="PTHR31048">
    <property type="entry name" value="OS03G0233200 PROTEIN"/>
    <property type="match status" value="1"/>
</dbReference>
<feature type="disulfide bond" evidence="2">
    <location>
        <begin position="94"/>
        <end position="155"/>
    </location>
</feature>
<feature type="disulfide bond" evidence="2">
    <location>
        <begin position="131"/>
        <end position="142"/>
    </location>
</feature>
<comment type="caution">
    <text evidence="3">The sequence shown here is derived from an EMBL/GenBank/DDBJ whole genome shotgun (WGS) entry which is preliminary data.</text>
</comment>
<dbReference type="Gene3D" id="2.60.110.10">
    <property type="entry name" value="Thaumatin"/>
    <property type="match status" value="1"/>
</dbReference>
<reference evidence="3" key="1">
    <citation type="journal article" date="2018" name="Nat. Plants">
        <title>Whole-genome landscape of Medicago truncatula symbiotic genes.</title>
        <authorList>
            <person name="Pecrix Y."/>
            <person name="Gamas P."/>
            <person name="Carrere S."/>
        </authorList>
    </citation>
    <scope>NUCLEOTIDE SEQUENCE</scope>
    <source>
        <tissue evidence="3">Leaves</tissue>
    </source>
</reference>
<sequence length="201" mass="21713">MSPTTWSGHFWGRTVCKTDSATENFSCVTGDCGTGKVECDINKGMSPATRAEFRLGDDGLDFYTVNVVEGFNIPIAVTPMSASGENLNCSSAGCPANINTMCPTELKVMENEDVVACQGACSTDNLENFCCLKSNFSTSETCDPSSYALTFKTACPHAYSYPHNKENTFSCSSKLYKIIFCPASSDDDRLDLAIFSPINNI</sequence>
<dbReference type="InterPro" id="IPR001938">
    <property type="entry name" value="Thaumatin"/>
</dbReference>
<dbReference type="Gramene" id="rna10626">
    <property type="protein sequence ID" value="RHN74538.1"/>
    <property type="gene ID" value="gene10626"/>
</dbReference>
<dbReference type="SUPFAM" id="SSF49870">
    <property type="entry name" value="Osmotin, thaumatin-like protein"/>
    <property type="match status" value="1"/>
</dbReference>